<dbReference type="InterPro" id="IPR001247">
    <property type="entry name" value="ExoRNase_PH_dom1"/>
</dbReference>
<organism evidence="3 4">
    <name type="scientific">Pichia kudriavzevii</name>
    <name type="common">Yeast</name>
    <name type="synonym">Issatchenkia orientalis</name>
    <dbReference type="NCBI Taxonomy" id="4909"/>
    <lineage>
        <taxon>Eukaryota</taxon>
        <taxon>Fungi</taxon>
        <taxon>Dikarya</taxon>
        <taxon>Ascomycota</taxon>
        <taxon>Saccharomycotina</taxon>
        <taxon>Pichiomycetes</taxon>
        <taxon>Pichiales</taxon>
        <taxon>Pichiaceae</taxon>
        <taxon>Pichia</taxon>
    </lineage>
</organism>
<evidence type="ECO:0000259" key="2">
    <source>
        <dbReference type="Pfam" id="PF01138"/>
    </source>
</evidence>
<dbReference type="InterPro" id="IPR027408">
    <property type="entry name" value="PNPase/RNase_PH_dom_sf"/>
</dbReference>
<dbReference type="GO" id="GO:0071038">
    <property type="term" value="P:TRAMP-dependent tRNA surveillance pathway"/>
    <property type="evidence" value="ECO:0007669"/>
    <property type="project" value="UniProtKB-ARBA"/>
</dbReference>
<dbReference type="eggNOG" id="KOG1068">
    <property type="taxonomic scope" value="Eukaryota"/>
</dbReference>
<dbReference type="SUPFAM" id="SSF54211">
    <property type="entry name" value="Ribosomal protein S5 domain 2-like"/>
    <property type="match status" value="1"/>
</dbReference>
<dbReference type="GO" id="GO:0003723">
    <property type="term" value="F:RNA binding"/>
    <property type="evidence" value="ECO:0007669"/>
    <property type="project" value="TreeGrafter"/>
</dbReference>
<reference evidence="4" key="1">
    <citation type="journal article" date="2014" name="Microb. Cell Fact.">
        <title>Exploiting Issatchenkia orientalis SD108 for succinic acid production.</title>
        <authorList>
            <person name="Xiao H."/>
            <person name="Shao Z."/>
            <person name="Jiang Y."/>
            <person name="Dole S."/>
            <person name="Zhao H."/>
        </authorList>
    </citation>
    <scope>NUCLEOTIDE SEQUENCE [LARGE SCALE GENOMIC DNA]</scope>
    <source>
        <strain evidence="4">SD108</strain>
    </source>
</reference>
<dbReference type="GO" id="GO:0000467">
    <property type="term" value="P:exonucleolytic trimming to generate mature 3'-end of 5.8S rRNA from tricistronic rRNA transcript (SSU-rRNA, 5.8S rRNA, LSU-rRNA)"/>
    <property type="evidence" value="ECO:0007669"/>
    <property type="project" value="UniProtKB-ARBA"/>
</dbReference>
<dbReference type="GO" id="GO:0034475">
    <property type="term" value="P:U4 snRNA 3'-end processing"/>
    <property type="evidence" value="ECO:0007669"/>
    <property type="project" value="TreeGrafter"/>
</dbReference>
<dbReference type="HOGENOM" id="CLU_1073876_0_0_1"/>
<name>A0A099P5Q8_PICKU</name>
<dbReference type="Pfam" id="PF01138">
    <property type="entry name" value="RNase_PH"/>
    <property type="match status" value="1"/>
</dbReference>
<dbReference type="InterPro" id="IPR020568">
    <property type="entry name" value="Ribosomal_Su5_D2-typ_SF"/>
</dbReference>
<evidence type="ECO:0000313" key="4">
    <source>
        <dbReference type="Proteomes" id="UP000029867"/>
    </source>
</evidence>
<comment type="caution">
    <text evidence="3">The sequence shown here is derived from an EMBL/GenBank/DDBJ whole genome shotgun (WGS) entry which is preliminary data.</text>
</comment>
<dbReference type="GO" id="GO:0071051">
    <property type="term" value="P:poly(A)-dependent snoRNA 3'-end processing"/>
    <property type="evidence" value="ECO:0007669"/>
    <property type="project" value="TreeGrafter"/>
</dbReference>
<evidence type="ECO:0000256" key="1">
    <source>
        <dbReference type="ARBA" id="ARBA00006678"/>
    </source>
</evidence>
<dbReference type="GO" id="GO:0016075">
    <property type="term" value="P:rRNA catabolic process"/>
    <property type="evidence" value="ECO:0007669"/>
    <property type="project" value="TreeGrafter"/>
</dbReference>
<proteinExistence type="inferred from homology"/>
<feature type="domain" description="Exoribonuclease phosphorolytic" evidence="2">
    <location>
        <begin position="36"/>
        <end position="179"/>
    </location>
</feature>
<dbReference type="GO" id="GO:0005730">
    <property type="term" value="C:nucleolus"/>
    <property type="evidence" value="ECO:0007669"/>
    <property type="project" value="TreeGrafter"/>
</dbReference>
<dbReference type="GO" id="GO:0000177">
    <property type="term" value="C:cytoplasmic exosome (RNase complex)"/>
    <property type="evidence" value="ECO:0007669"/>
    <property type="project" value="TreeGrafter"/>
</dbReference>
<dbReference type="InterPro" id="IPR050080">
    <property type="entry name" value="RNase_PH"/>
</dbReference>
<gene>
    <name evidence="3" type="ORF">JL09_g325</name>
</gene>
<evidence type="ECO:0000313" key="3">
    <source>
        <dbReference type="EMBL" id="KGK40358.1"/>
    </source>
</evidence>
<dbReference type="Proteomes" id="UP000029867">
    <property type="component" value="Unassembled WGS sequence"/>
</dbReference>
<dbReference type="PANTHER" id="PTHR11953:SF0">
    <property type="entry name" value="EXOSOME COMPLEX COMPONENT RRP41"/>
    <property type="match status" value="1"/>
</dbReference>
<protein>
    <recommendedName>
        <fullName evidence="2">Exoribonuclease phosphorolytic domain-containing protein</fullName>
    </recommendedName>
</protein>
<dbReference type="Gene3D" id="3.30.230.70">
    <property type="entry name" value="GHMP Kinase, N-terminal domain"/>
    <property type="match status" value="1"/>
</dbReference>
<accession>A0A099P5Q8</accession>
<dbReference type="PANTHER" id="PTHR11953">
    <property type="entry name" value="EXOSOME COMPLEX COMPONENT"/>
    <property type="match status" value="1"/>
</dbReference>
<sequence>MNTIDRRRRIGPPNAVPLYFPAQPSKVVEKSSKDEKLFIQVNNIPTATGSSFIQSGNNILLASVYGPRPSFKRTFNDKAVLKVTFHSSPFLTTRNDPYNNNFNARKSEIEVDPDFQIIDSVVLSTLETACANLIVLDQYPKSNIEIFVNLINTDNKTTFIQLLPLIHNSVNLALVDSGIALKNFPTACVTKDNVFINSIHSNVYSSDFEKDLENEELLALYVPKLNIDNETHLKDCFKEAMKDTRELRAELSQFFFQKL</sequence>
<dbReference type="AlphaFoldDB" id="A0A099P5Q8"/>
<dbReference type="GO" id="GO:0000176">
    <property type="term" value="C:nuclear exosome (RNase complex)"/>
    <property type="evidence" value="ECO:0007669"/>
    <property type="project" value="UniProtKB-ARBA"/>
</dbReference>
<comment type="similarity">
    <text evidence="1">Belongs to the RNase PH family.</text>
</comment>
<dbReference type="VEuPathDB" id="FungiDB:C5L36_0C03850"/>
<dbReference type="GO" id="GO:0071028">
    <property type="term" value="P:nuclear mRNA surveillance"/>
    <property type="evidence" value="ECO:0007669"/>
    <property type="project" value="TreeGrafter"/>
</dbReference>
<dbReference type="EMBL" id="JQFK01000002">
    <property type="protein sequence ID" value="KGK40358.1"/>
    <property type="molecule type" value="Genomic_DNA"/>
</dbReference>